<sequence length="103" mass="11273">MATNQESRRARRSADEWRQVLSRFVGSGLAVEAFCNREGISDTSFYRWRSRLGAPMGRCDALVNSASTGFVDVGPLQSETGRSGRIELTLDLGGGLQLHLVRG</sequence>
<protein>
    <recommendedName>
        <fullName evidence="3">Transposase IS3/IS911 family protein</fullName>
    </recommendedName>
</protein>
<comment type="caution">
    <text evidence="1">The sequence shown here is derived from an EMBL/GenBank/DDBJ whole genome shotgun (WGS) entry which is preliminary data.</text>
</comment>
<dbReference type="AlphaFoldDB" id="A0A011NNG3"/>
<name>A0A011NNG3_ACCRE</name>
<dbReference type="NCBIfam" id="NF047593">
    <property type="entry name" value="IS66_ISAeme5_TnpA"/>
    <property type="match status" value="1"/>
</dbReference>
<accession>A0A011NNG3</accession>
<proteinExistence type="predicted"/>
<gene>
    <name evidence="1" type="ORF">AW11_03910</name>
</gene>
<organism evidence="1 2">
    <name type="scientific">Accumulibacter regalis</name>
    <dbReference type="NCBI Taxonomy" id="522306"/>
    <lineage>
        <taxon>Bacteria</taxon>
        <taxon>Pseudomonadati</taxon>
        <taxon>Pseudomonadota</taxon>
        <taxon>Betaproteobacteria</taxon>
        <taxon>Candidatus Accumulibacter</taxon>
    </lineage>
</organism>
<evidence type="ECO:0000313" key="2">
    <source>
        <dbReference type="Proteomes" id="UP000022141"/>
    </source>
</evidence>
<evidence type="ECO:0008006" key="3">
    <source>
        <dbReference type="Google" id="ProtNLM"/>
    </source>
</evidence>
<dbReference type="Proteomes" id="UP000022141">
    <property type="component" value="Unassembled WGS sequence"/>
</dbReference>
<reference evidence="1" key="1">
    <citation type="submission" date="2014-02" db="EMBL/GenBank/DDBJ databases">
        <title>Expanding our view of genomic diversity in Candidatus Accumulibacter clades.</title>
        <authorList>
            <person name="Skennerton C.T."/>
            <person name="Barr J.J."/>
            <person name="Slater F.R."/>
            <person name="Bond P.L."/>
            <person name="Tyson G.W."/>
        </authorList>
    </citation>
    <scope>NUCLEOTIDE SEQUENCE [LARGE SCALE GENOMIC DNA]</scope>
</reference>
<dbReference type="eggNOG" id="ENOG50336UA">
    <property type="taxonomic scope" value="Bacteria"/>
</dbReference>
<evidence type="ECO:0000313" key="1">
    <source>
        <dbReference type="EMBL" id="EXI84313.1"/>
    </source>
</evidence>
<dbReference type="STRING" id="1454004.AW11_03910"/>
<dbReference type="EMBL" id="JEMY01000071">
    <property type="protein sequence ID" value="EXI84313.1"/>
    <property type="molecule type" value="Genomic_DNA"/>
</dbReference>
<dbReference type="PATRIC" id="fig|1454004.3.peg.4013"/>
<keyword evidence="2" id="KW-1185">Reference proteome</keyword>